<sequence length="728" mass="82387">MNRFLILLSLAAHMAAAEPQNATPITPTGIPATAGKIALLPYPSHVEWQPNTCTFSTLLFETGQLASGERADDLAAEFKDIASTTGLTLTTARPSPQTLTIVLRTAPASKIPQESYTLTVTPDHRVEISSSGFAGHFNALQTLRQLILPHHGAAVIPCCRIEDSPAFGLRGFMLDVGRYYLSPDFIKTLVRNLSRYKINTLHLHLTDDPAWRIQIDKYPQLTDAKNHWPTRRPGQHYTRDELRDLVDYCARLNVQIIPEIDMPGHSKTFTKAMGTPMQSERGLSIVKDIIDETAPLFPAPWFHIGSDEVRVTMQEFIPEAVKTVRNHGKTPIVWYPGHPADSETVSMCWGENEAGADLPASGRYIDSNGFYLDWMDSQSGVYQIWFQQPCGVPKGNSRALGSIMAVWCDAALSGDNRIIEQYPFYPCALTFAERIWKGSDAKRRDLMANLPQKGTPEWKTFSDFENRLIIHRDRAFAGQPFAYVKQADMEWRLIGPFDHKGRNDTSFEPEQTVKDEYVQGNRTLRWKQQPAIGGAIHIRHLYAMFNMHNHRYRLDHWPTLMSKDVGKEPGTCYAQTHIYSPKAQNVHLMFGLNGMWGHTGGYRTSRAPEQGSWDFSGGDIWLNGQRIAPPRWPFQSLPWTGWGKGRIEEAPLTQEGYFFRPPVPIHLKQGWNTILIRSVFGHWKGDNGERKWMYCCMPVLWDGIHYTEVPGLRYSAAPPQQTQTSSAR</sequence>
<dbReference type="Gene3D" id="3.30.379.10">
    <property type="entry name" value="Chitobiase/beta-hexosaminidase domain 2-like"/>
    <property type="match status" value="1"/>
</dbReference>
<name>A0A1H6L3Y1_9BACT</name>
<dbReference type="Gene3D" id="3.20.20.80">
    <property type="entry name" value="Glycosidases"/>
    <property type="match status" value="1"/>
</dbReference>
<reference evidence="11" key="1">
    <citation type="submission" date="2016-09" db="EMBL/GenBank/DDBJ databases">
        <authorList>
            <person name="Koehorst J."/>
        </authorList>
    </citation>
    <scope>NUCLEOTIDE SEQUENCE [LARGE SCALE GENOMIC DNA]</scope>
</reference>
<protein>
    <recommendedName>
        <fullName evidence="3">beta-N-acetylhexosaminidase</fullName>
        <ecNumber evidence="3">3.2.1.52</ecNumber>
    </recommendedName>
</protein>
<proteinExistence type="inferred from homology"/>
<evidence type="ECO:0000256" key="7">
    <source>
        <dbReference type="SAM" id="SignalP"/>
    </source>
</evidence>
<dbReference type="RefSeq" id="WP_071133306.1">
    <property type="nucleotide sequence ID" value="NZ_LIGX01000017.1"/>
</dbReference>
<evidence type="ECO:0000256" key="1">
    <source>
        <dbReference type="ARBA" id="ARBA00001231"/>
    </source>
</evidence>
<gene>
    <name evidence="10" type="ORF">PYTT_1056</name>
</gene>
<dbReference type="PANTHER" id="PTHR22600:SF57">
    <property type="entry name" value="BETA-N-ACETYLHEXOSAMINIDASE"/>
    <property type="match status" value="1"/>
</dbReference>
<dbReference type="AlphaFoldDB" id="A0A1H6L3Y1"/>
<accession>A0A1H6L3Y1</accession>
<feature type="chain" id="PRO_5009604488" description="beta-N-acetylhexosaminidase" evidence="7">
    <location>
        <begin position="23"/>
        <end position="728"/>
    </location>
</feature>
<dbReference type="InterPro" id="IPR015882">
    <property type="entry name" value="HEX_bac_N"/>
</dbReference>
<evidence type="ECO:0000256" key="6">
    <source>
        <dbReference type="PIRSR" id="PIRSR625705-1"/>
    </source>
</evidence>
<feature type="active site" description="Proton donor" evidence="6">
    <location>
        <position position="308"/>
    </location>
</feature>
<dbReference type="GO" id="GO:0005975">
    <property type="term" value="P:carbohydrate metabolic process"/>
    <property type="evidence" value="ECO:0007669"/>
    <property type="project" value="InterPro"/>
</dbReference>
<dbReference type="SUPFAM" id="SSF51445">
    <property type="entry name" value="(Trans)glycosidases"/>
    <property type="match status" value="1"/>
</dbReference>
<dbReference type="PANTHER" id="PTHR22600">
    <property type="entry name" value="BETA-HEXOSAMINIDASE"/>
    <property type="match status" value="1"/>
</dbReference>
<dbReference type="PRINTS" id="PR00738">
    <property type="entry name" value="GLHYDRLASE20"/>
</dbReference>
<evidence type="ECO:0000259" key="8">
    <source>
        <dbReference type="Pfam" id="PF00728"/>
    </source>
</evidence>
<dbReference type="Proteomes" id="UP000176204">
    <property type="component" value="Chromosome I"/>
</dbReference>
<evidence type="ECO:0000256" key="5">
    <source>
        <dbReference type="ARBA" id="ARBA00023295"/>
    </source>
</evidence>
<dbReference type="GO" id="GO:0004563">
    <property type="term" value="F:beta-N-acetylhexosaminidase activity"/>
    <property type="evidence" value="ECO:0007669"/>
    <property type="project" value="UniProtKB-EC"/>
</dbReference>
<dbReference type="InterPro" id="IPR017853">
    <property type="entry name" value="GH"/>
</dbReference>
<evidence type="ECO:0000256" key="2">
    <source>
        <dbReference type="ARBA" id="ARBA00006285"/>
    </source>
</evidence>
<comment type="catalytic activity">
    <reaction evidence="1">
        <text>Hydrolysis of terminal non-reducing N-acetyl-D-hexosamine residues in N-acetyl-beta-D-hexosaminides.</text>
        <dbReference type="EC" id="3.2.1.52"/>
    </reaction>
</comment>
<feature type="domain" description="Beta-hexosaminidase bacterial type N-terminal" evidence="9">
    <location>
        <begin position="37"/>
        <end position="163"/>
    </location>
</feature>
<organism evidence="10 11">
    <name type="scientific">Akkermansia glycaniphila</name>
    <dbReference type="NCBI Taxonomy" id="1679444"/>
    <lineage>
        <taxon>Bacteria</taxon>
        <taxon>Pseudomonadati</taxon>
        <taxon>Verrucomicrobiota</taxon>
        <taxon>Verrucomicrobiia</taxon>
        <taxon>Verrucomicrobiales</taxon>
        <taxon>Akkermansiaceae</taxon>
        <taxon>Akkermansia</taxon>
    </lineage>
</organism>
<evidence type="ECO:0000313" key="11">
    <source>
        <dbReference type="Proteomes" id="UP000176204"/>
    </source>
</evidence>
<evidence type="ECO:0000313" key="10">
    <source>
        <dbReference type="EMBL" id="SEH82953.1"/>
    </source>
</evidence>
<dbReference type="EC" id="3.2.1.52" evidence="3"/>
<dbReference type="SUPFAM" id="SSF55545">
    <property type="entry name" value="beta-N-acetylhexosaminidase-like domain"/>
    <property type="match status" value="1"/>
</dbReference>
<feature type="domain" description="Glycoside hydrolase family 20 catalytic" evidence="8">
    <location>
        <begin position="167"/>
        <end position="274"/>
    </location>
</feature>
<dbReference type="STRING" id="1679444.PYTT_1056"/>
<comment type="similarity">
    <text evidence="2">Belongs to the glycosyl hydrolase 20 family.</text>
</comment>
<dbReference type="Pfam" id="PF00728">
    <property type="entry name" value="Glyco_hydro_20"/>
    <property type="match status" value="1"/>
</dbReference>
<dbReference type="Pfam" id="PF02838">
    <property type="entry name" value="Glyco_hydro_20b"/>
    <property type="match status" value="1"/>
</dbReference>
<evidence type="ECO:0000256" key="4">
    <source>
        <dbReference type="ARBA" id="ARBA00022801"/>
    </source>
</evidence>
<evidence type="ECO:0000259" key="9">
    <source>
        <dbReference type="Pfam" id="PF02838"/>
    </source>
</evidence>
<evidence type="ECO:0000256" key="3">
    <source>
        <dbReference type="ARBA" id="ARBA00012663"/>
    </source>
</evidence>
<keyword evidence="7" id="KW-0732">Signal</keyword>
<dbReference type="KEGG" id="agl:PYTT_1056"/>
<dbReference type="InterPro" id="IPR029018">
    <property type="entry name" value="Hex-like_dom2"/>
</dbReference>
<keyword evidence="5" id="KW-0326">Glycosidase</keyword>
<dbReference type="GO" id="GO:0030203">
    <property type="term" value="P:glycosaminoglycan metabolic process"/>
    <property type="evidence" value="ECO:0007669"/>
    <property type="project" value="TreeGrafter"/>
</dbReference>
<dbReference type="EMBL" id="LT629973">
    <property type="protein sequence ID" value="SEH82953.1"/>
    <property type="molecule type" value="Genomic_DNA"/>
</dbReference>
<feature type="signal peptide" evidence="7">
    <location>
        <begin position="1"/>
        <end position="22"/>
    </location>
</feature>
<keyword evidence="4" id="KW-0378">Hydrolase</keyword>
<dbReference type="InterPro" id="IPR015883">
    <property type="entry name" value="Glyco_hydro_20_cat"/>
</dbReference>
<dbReference type="InterPro" id="IPR025705">
    <property type="entry name" value="Beta_hexosaminidase_sua/sub"/>
</dbReference>
<keyword evidence="11" id="KW-1185">Reference proteome</keyword>
<dbReference type="GO" id="GO:0016020">
    <property type="term" value="C:membrane"/>
    <property type="evidence" value="ECO:0007669"/>
    <property type="project" value="TreeGrafter"/>
</dbReference>